<gene>
    <name evidence="2" type="ORF">QXL92_10300</name>
</gene>
<evidence type="ECO:0000256" key="1">
    <source>
        <dbReference type="SAM" id="MobiDB-lite"/>
    </source>
</evidence>
<dbReference type="RefSeq" id="WP_306255160.1">
    <property type="nucleotide sequence ID" value="NZ_JAUFSA010000001.1"/>
</dbReference>
<dbReference type="Proteomes" id="UP001229081">
    <property type="component" value="Unassembled WGS sequence"/>
</dbReference>
<protein>
    <submittedName>
        <fullName evidence="2">Uncharacterized protein</fullName>
    </submittedName>
</protein>
<feature type="region of interest" description="Disordered" evidence="1">
    <location>
        <begin position="77"/>
        <end position="105"/>
    </location>
</feature>
<organism evidence="2 3">
    <name type="scientific">Mycobacterium paragordonae</name>
    <dbReference type="NCBI Taxonomy" id="1389713"/>
    <lineage>
        <taxon>Bacteria</taxon>
        <taxon>Bacillati</taxon>
        <taxon>Actinomycetota</taxon>
        <taxon>Actinomycetes</taxon>
        <taxon>Mycobacteriales</taxon>
        <taxon>Mycobacteriaceae</taxon>
        <taxon>Mycobacterium</taxon>
    </lineage>
</organism>
<dbReference type="AlphaFoldDB" id="A0AAJ1S0D0"/>
<proteinExistence type="predicted"/>
<dbReference type="EMBL" id="JAUFSA010000001">
    <property type="protein sequence ID" value="MDP7735131.1"/>
    <property type="molecule type" value="Genomic_DNA"/>
</dbReference>
<sequence>MKRSPFESYHKRQRQINAKVFDLIQSTAHMCLCDHPQGFHWTTDDGENVGKCVDADCPCEAFDEDVLYEARLHAELAQGRSAKPDNAGDDAVARAMRAEEERDVDADEVWDWALHAKRPNPIGRPRPDTLRDPAAIDALRQLGGSPEDLTG</sequence>
<comment type="caution">
    <text evidence="2">The sequence shown here is derived from an EMBL/GenBank/DDBJ whole genome shotgun (WGS) entry which is preliminary data.</text>
</comment>
<evidence type="ECO:0000313" key="3">
    <source>
        <dbReference type="Proteomes" id="UP001229081"/>
    </source>
</evidence>
<name>A0AAJ1S0D0_9MYCO</name>
<reference evidence="2" key="1">
    <citation type="submission" date="2023-06" db="EMBL/GenBank/DDBJ databases">
        <title>Identification of two novel mycobacterium reveal diversities and complexities of Mycobacterium gordonae clade.</title>
        <authorList>
            <person name="Matsumoto Y."/>
            <person name="Nakamura S."/>
            <person name="Motooka D."/>
            <person name="Fukushima K."/>
        </authorList>
    </citation>
    <scope>NUCLEOTIDE SEQUENCE</scope>
    <source>
        <strain evidence="2">TY812</strain>
    </source>
</reference>
<evidence type="ECO:0000313" key="2">
    <source>
        <dbReference type="EMBL" id="MDP7735131.1"/>
    </source>
</evidence>
<accession>A0AAJ1S0D0</accession>